<evidence type="ECO:0000313" key="2">
    <source>
        <dbReference type="EMBL" id="KAK6732955.1"/>
    </source>
</evidence>
<keyword evidence="1" id="KW-0472">Membrane</keyword>
<gene>
    <name evidence="2" type="primary">Necator_chrII.g4791</name>
    <name evidence="2" type="ORF">RB195_016999</name>
</gene>
<proteinExistence type="predicted"/>
<evidence type="ECO:0000313" key="3">
    <source>
        <dbReference type="Proteomes" id="UP001303046"/>
    </source>
</evidence>
<sequence>MDDKPLYVSVGVLRDAICGCSLSLYWFWLFALISSMEIITILYLACLEWRVFEREMLVAVKLRQVLKAYEKEARKEEMKQSCAIV</sequence>
<comment type="caution">
    <text evidence="2">The sequence shown here is derived from an EMBL/GenBank/DDBJ whole genome shotgun (WGS) entry which is preliminary data.</text>
</comment>
<dbReference type="Proteomes" id="UP001303046">
    <property type="component" value="Unassembled WGS sequence"/>
</dbReference>
<organism evidence="2 3">
    <name type="scientific">Necator americanus</name>
    <name type="common">Human hookworm</name>
    <dbReference type="NCBI Taxonomy" id="51031"/>
    <lineage>
        <taxon>Eukaryota</taxon>
        <taxon>Metazoa</taxon>
        <taxon>Ecdysozoa</taxon>
        <taxon>Nematoda</taxon>
        <taxon>Chromadorea</taxon>
        <taxon>Rhabditida</taxon>
        <taxon>Rhabditina</taxon>
        <taxon>Rhabditomorpha</taxon>
        <taxon>Strongyloidea</taxon>
        <taxon>Ancylostomatidae</taxon>
        <taxon>Bunostominae</taxon>
        <taxon>Necator</taxon>
    </lineage>
</organism>
<evidence type="ECO:0000256" key="1">
    <source>
        <dbReference type="SAM" id="Phobius"/>
    </source>
</evidence>
<keyword evidence="1" id="KW-1133">Transmembrane helix</keyword>
<keyword evidence="1" id="KW-0812">Transmembrane</keyword>
<protein>
    <submittedName>
        <fullName evidence="2">Uncharacterized protein</fullName>
    </submittedName>
</protein>
<keyword evidence="3" id="KW-1185">Reference proteome</keyword>
<name>A0ABR1C449_NECAM</name>
<feature type="transmembrane region" description="Helical" evidence="1">
    <location>
        <begin position="25"/>
        <end position="46"/>
    </location>
</feature>
<dbReference type="EMBL" id="JAVFWL010000002">
    <property type="protein sequence ID" value="KAK6732955.1"/>
    <property type="molecule type" value="Genomic_DNA"/>
</dbReference>
<accession>A0ABR1C449</accession>
<reference evidence="2 3" key="1">
    <citation type="submission" date="2023-08" db="EMBL/GenBank/DDBJ databases">
        <title>A Necator americanus chromosomal reference genome.</title>
        <authorList>
            <person name="Ilik V."/>
            <person name="Petrzelkova K.J."/>
            <person name="Pardy F."/>
            <person name="Fuh T."/>
            <person name="Niatou-Singa F.S."/>
            <person name="Gouil Q."/>
            <person name="Baker L."/>
            <person name="Ritchie M.E."/>
            <person name="Jex A.R."/>
            <person name="Gazzola D."/>
            <person name="Li H."/>
            <person name="Toshio Fujiwara R."/>
            <person name="Zhan B."/>
            <person name="Aroian R.V."/>
            <person name="Pafco B."/>
            <person name="Schwarz E.M."/>
        </authorList>
    </citation>
    <scope>NUCLEOTIDE SEQUENCE [LARGE SCALE GENOMIC DNA]</scope>
    <source>
        <strain evidence="2 3">Aroian</strain>
        <tissue evidence="2">Whole animal</tissue>
    </source>
</reference>